<keyword evidence="2 6" id="KW-0812">Transmembrane</keyword>
<feature type="transmembrane region" description="Helical" evidence="6">
    <location>
        <begin position="207"/>
        <end position="225"/>
    </location>
</feature>
<dbReference type="InterPro" id="IPR051533">
    <property type="entry name" value="WaaL-like"/>
</dbReference>
<feature type="transmembrane region" description="Helical" evidence="6">
    <location>
        <begin position="129"/>
        <end position="146"/>
    </location>
</feature>
<name>A0A1J4T961_9BACT</name>
<proteinExistence type="predicted"/>
<keyword evidence="4 6" id="KW-0472">Membrane</keyword>
<dbReference type="Pfam" id="PF04932">
    <property type="entry name" value="Wzy_C"/>
    <property type="match status" value="1"/>
</dbReference>
<feature type="transmembrane region" description="Helical" evidence="6">
    <location>
        <begin position="99"/>
        <end position="117"/>
    </location>
</feature>
<feature type="transmembrane region" description="Helical" evidence="6">
    <location>
        <begin position="335"/>
        <end position="358"/>
    </location>
</feature>
<evidence type="ECO:0000256" key="4">
    <source>
        <dbReference type="ARBA" id="ARBA00023136"/>
    </source>
</evidence>
<evidence type="ECO:0000256" key="6">
    <source>
        <dbReference type="SAM" id="Phobius"/>
    </source>
</evidence>
<feature type="transmembrane region" description="Helical" evidence="6">
    <location>
        <begin position="370"/>
        <end position="387"/>
    </location>
</feature>
<evidence type="ECO:0000313" key="8">
    <source>
        <dbReference type="EMBL" id="OIO08290.1"/>
    </source>
</evidence>
<organism evidence="8 9">
    <name type="scientific">Candidatus Falkowbacteria bacterium CG1_02_41_21</name>
    <dbReference type="NCBI Taxonomy" id="1805147"/>
    <lineage>
        <taxon>Bacteria</taxon>
        <taxon>Candidatus Falkowiibacteriota</taxon>
    </lineage>
</organism>
<protein>
    <recommendedName>
        <fullName evidence="7">O-antigen ligase-related domain-containing protein</fullName>
    </recommendedName>
</protein>
<dbReference type="PANTHER" id="PTHR37422">
    <property type="entry name" value="TEICHURONIC ACID BIOSYNTHESIS PROTEIN TUAE"/>
    <property type="match status" value="1"/>
</dbReference>
<keyword evidence="5" id="KW-0802">TPR repeat</keyword>
<feature type="domain" description="O-antigen ligase-related" evidence="7">
    <location>
        <begin position="204"/>
        <end position="348"/>
    </location>
</feature>
<accession>A0A1J4T961</accession>
<evidence type="ECO:0000256" key="5">
    <source>
        <dbReference type="PROSITE-ProRule" id="PRU00339"/>
    </source>
</evidence>
<dbReference type="Proteomes" id="UP000182860">
    <property type="component" value="Unassembled WGS sequence"/>
</dbReference>
<evidence type="ECO:0000256" key="3">
    <source>
        <dbReference type="ARBA" id="ARBA00022989"/>
    </source>
</evidence>
<evidence type="ECO:0000256" key="2">
    <source>
        <dbReference type="ARBA" id="ARBA00022692"/>
    </source>
</evidence>
<gene>
    <name evidence="8" type="ORF">AUJ35_00520</name>
</gene>
<dbReference type="InterPro" id="IPR011990">
    <property type="entry name" value="TPR-like_helical_dom_sf"/>
</dbReference>
<reference evidence="8 9" key="1">
    <citation type="journal article" date="2016" name="Environ. Microbiol.">
        <title>Genomic resolution of a cold subsurface aquifer community provides metabolic insights for novel microbes adapted to high CO concentrations.</title>
        <authorList>
            <person name="Probst A.J."/>
            <person name="Castelle C.J."/>
            <person name="Singh A."/>
            <person name="Brown C.T."/>
            <person name="Anantharaman K."/>
            <person name="Sharon I."/>
            <person name="Hug L.A."/>
            <person name="Burstein D."/>
            <person name="Emerson J.B."/>
            <person name="Thomas B.C."/>
            <person name="Banfield J.F."/>
        </authorList>
    </citation>
    <scope>NUCLEOTIDE SEQUENCE [LARGE SCALE GENOMIC DNA]</scope>
    <source>
        <strain evidence="8">CG1_02_41_21</strain>
    </source>
</reference>
<comment type="subcellular location">
    <subcellularLocation>
        <location evidence="1">Membrane</location>
        <topology evidence="1">Multi-pass membrane protein</topology>
    </subcellularLocation>
</comment>
<feature type="transmembrane region" description="Helical" evidence="6">
    <location>
        <begin position="431"/>
        <end position="450"/>
    </location>
</feature>
<dbReference type="PROSITE" id="PS50005">
    <property type="entry name" value="TPR"/>
    <property type="match status" value="1"/>
</dbReference>
<dbReference type="EMBL" id="MNUV01000010">
    <property type="protein sequence ID" value="OIO08290.1"/>
    <property type="molecule type" value="Genomic_DNA"/>
</dbReference>
<feature type="transmembrane region" description="Helical" evidence="6">
    <location>
        <begin position="68"/>
        <end position="87"/>
    </location>
</feature>
<dbReference type="PANTHER" id="PTHR37422:SF23">
    <property type="entry name" value="TEICHURONIC ACID BIOSYNTHESIS PROTEIN TUAE"/>
    <property type="match status" value="1"/>
</dbReference>
<feature type="transmembrane region" description="Helical" evidence="6">
    <location>
        <begin position="12"/>
        <end position="32"/>
    </location>
</feature>
<dbReference type="SMART" id="SM00028">
    <property type="entry name" value="TPR"/>
    <property type="match status" value="2"/>
</dbReference>
<dbReference type="InterPro" id="IPR007016">
    <property type="entry name" value="O-antigen_ligase-rel_domated"/>
</dbReference>
<feature type="transmembrane region" description="Helical" evidence="6">
    <location>
        <begin position="393"/>
        <end position="410"/>
    </location>
</feature>
<sequence length="692" mass="77765">MQPKTYLAILKYGLYSSFVTFLLIFPSLLFPFITSKQISFNILMEVLAVVWVLLIVTYPEYRPQKNYLTGGILAYFLAVGLSAIFGVDFNLSFWGNAERMLGLFHLLHFLLFYLILITVMRQKSDWERLLDVSIVTSVIIVIYGLIKVYPASTIGNAAYVGGLMIFNFWFALWRIFSCKDWWQRSIYIFAAFLILVGFVKADISGSQAGFGAGLAVMGIIFFFLQKSKKIKIIGAAAMGLLVIVLVLLFAFRSNPIFDNTKLGGMLRAFSNTNATFNTRLLSWRAAYLDFHNHPILGVGHGNYAAIFDKYFTTKFYDFSPNETYFDRAHNNIVEIASTTGSLGLLTYLFIFVAAFYYLFKSFRQKKINSWQLAVLSGLIVAYFVQNLAVFDSLVTYVSLFGLLGFIYYNYHQNEIDVVSAKKSALSDEKELALWVVLIILALIFVVRFNIRGFQMLAGTIDGYQSVAKGQLMEGVAIYKQTLAKEVGYNRDSRGTLVNLISSHPQALMSLSTKDAQEVAAYAVELARQNAAYNPTDSLLHTQLAKISDVAARLNYKDMDKFNEYSGDAVAAIDTAILASPERFPLYSVKSDIYLTRGEKDEAINALKKAIKLRSDSPDAYCSLARAYFFFKDYNQAYESARTCAKLDSISLLGTGDLVTGAINYFSEKKDIESAQYFQAYLDSQIKPGQAAQ</sequence>
<dbReference type="GO" id="GO:0016020">
    <property type="term" value="C:membrane"/>
    <property type="evidence" value="ECO:0007669"/>
    <property type="project" value="UniProtKB-SubCell"/>
</dbReference>
<evidence type="ECO:0000259" key="7">
    <source>
        <dbReference type="Pfam" id="PF04932"/>
    </source>
</evidence>
<dbReference type="Pfam" id="PF13414">
    <property type="entry name" value="TPR_11"/>
    <property type="match status" value="1"/>
</dbReference>
<evidence type="ECO:0000313" key="9">
    <source>
        <dbReference type="Proteomes" id="UP000182860"/>
    </source>
</evidence>
<dbReference type="InterPro" id="IPR019734">
    <property type="entry name" value="TPR_rpt"/>
</dbReference>
<feature type="transmembrane region" description="Helical" evidence="6">
    <location>
        <begin position="185"/>
        <end position="201"/>
    </location>
</feature>
<comment type="caution">
    <text evidence="8">The sequence shown here is derived from an EMBL/GenBank/DDBJ whole genome shotgun (WGS) entry which is preliminary data.</text>
</comment>
<dbReference type="SUPFAM" id="SSF48452">
    <property type="entry name" value="TPR-like"/>
    <property type="match status" value="1"/>
</dbReference>
<feature type="transmembrane region" description="Helical" evidence="6">
    <location>
        <begin position="152"/>
        <end position="173"/>
    </location>
</feature>
<feature type="transmembrane region" description="Helical" evidence="6">
    <location>
        <begin position="38"/>
        <end position="56"/>
    </location>
</feature>
<feature type="repeat" description="TPR" evidence="5">
    <location>
        <begin position="583"/>
        <end position="616"/>
    </location>
</feature>
<keyword evidence="3 6" id="KW-1133">Transmembrane helix</keyword>
<dbReference type="Gene3D" id="1.25.40.10">
    <property type="entry name" value="Tetratricopeptide repeat domain"/>
    <property type="match status" value="1"/>
</dbReference>
<dbReference type="AlphaFoldDB" id="A0A1J4T961"/>
<feature type="transmembrane region" description="Helical" evidence="6">
    <location>
        <begin position="232"/>
        <end position="251"/>
    </location>
</feature>
<evidence type="ECO:0000256" key="1">
    <source>
        <dbReference type="ARBA" id="ARBA00004141"/>
    </source>
</evidence>